<dbReference type="OrthoDB" id="10251809at2759"/>
<sequence>MQQMEMAHAGSTPSKARKVKKEYEHNCEESRKLSKLFPLEMSGSYDPRESHMKVCLAGYQELPFLDGAKKYQQQYYPNAEETAYSFPAGYVLKEKEQKKLLEEMNAKPTGKDGEAPKIPSDSTAVAKVFHYVKEELTDSPSFVIYDYVFTKTFYEAMGITGRKKGHRKQASRGKRREGFDILQGDHDVCGIVLDGKRVLVVFFQVKGREIMGSKYSLKKLVGYGEYQLKKDMRVFQQVFGANTYSNVLLCGFVALPHMSRSEVKESLGCHHDSILTKDDLDLRDSFRDFLKRNGFTLGKQKGVNVKARDRYLEVIRTYMAASVSVEGMPRTVEDLRKNVDEGMKKVLILLTPQQKMILKEDRKVLFIVGGQGTGKTYLLLNRAQELVDRGEKVVIVNMSEGELTHFFRKWKESESPERQKNIEVITPAERSGDGGKEVDYILKIMNAQKEKHFLIDEMLVNHGMKERDPEEVGQLWKSFAEKVECRTIWIVWRPSDSNYPEAFDMQKVVDSVGHEKVELLTAIMRCTREMGEFLVGVTQFLQKRFRCHKYLPMLGLKHQLQRHTDPHEARVLFVKKSSDDTSVWASAALAISQEFDRTDVGSLPLVIITRTKKEKEGLKREISRTKNVAFLDPRGTFCGSLRPEFLIFWELEVTGMSFEHVILLDDSKSTYRSWFHAVCMARRTLHVITTDPFPFGHWEEPEQKGLVSWRPLSPLPTKLSGLPDLPSYEQLQLSPFIGSDSALSRYAVTEEKVELIFGGEHSGKTEFLKKRFNSETEETRESEARKIYIDCSRWSKEKFPRSLSLVYFKEKMERDVEVFDVHDLQADLKLYNDSILSCKFIEVLLAGILKNGTMGHHIALDYVPINRIGTHGDTEGLTRDWKSTLQHLCSRFQASLASITIFFHPYVEYRTTTFDIEDFKKGFRDFPEVKILDMGYQNEAFSDLLQYILKHESPYELQVKPGTLPTRPQPSSLVFGEKPTLITPPNHEHYHGGWKCLGGRGCVAVTAAEYLLSHALKDNIVVLISDQEVKEVFIEFLDRMKAPIPQIHHPEKYRGCESHEVMCVGVEDSWMVEGISRAIRTLFIVDGGNHPTIPTGPVIEEDAEKGAFLRKENRRVFALGANERKTKYGIWEVFPWEVPHLPPTQWFQTNESVVDLFLAHSGRLIYGREKEVRIFHLGKKNPCEAPWKNWGEKFPVHDPFSIQFTAGAISYDSLFLMGGERNPQKVLQLDLYTGIWMPLSPLEVGRKSAVAVMRNPHTIMVLGGEDPEKRLLSSCEFLDTRENSSKWVPFTHDIPTPVDNHAVTLCNDRVYISGGWNGRESMKNVFKMDVNGGWEELPPLILKRQYHGMINDGERLTVIGGRKAKETNGGSGAREEVLMTETLTLDGGKEAGQHCGECRHGRKRGKGQGKRAAWAWRRAGRFGEGRGAARCIDRAGTGFGAP</sequence>
<dbReference type="InterPro" id="IPR027417">
    <property type="entry name" value="P-loop_NTPase"/>
</dbReference>
<keyword evidence="1" id="KW-0880">Kelch repeat</keyword>
<evidence type="ECO:0000313" key="4">
    <source>
        <dbReference type="EMBL" id="CAD7252893.1"/>
    </source>
</evidence>
<evidence type="ECO:0000313" key="5">
    <source>
        <dbReference type="Proteomes" id="UP000677054"/>
    </source>
</evidence>
<dbReference type="Pfam" id="PF24681">
    <property type="entry name" value="Kelch_KLHDC2_KLHL20_DRC7"/>
    <property type="match status" value="1"/>
</dbReference>
<dbReference type="SMART" id="SM00612">
    <property type="entry name" value="Kelch"/>
    <property type="match status" value="2"/>
</dbReference>
<dbReference type="Proteomes" id="UP000677054">
    <property type="component" value="Unassembled WGS sequence"/>
</dbReference>
<dbReference type="InterPro" id="IPR015915">
    <property type="entry name" value="Kelch-typ_b-propeller"/>
</dbReference>
<dbReference type="SUPFAM" id="SSF117281">
    <property type="entry name" value="Kelch motif"/>
    <property type="match status" value="1"/>
</dbReference>
<dbReference type="InterPro" id="IPR006652">
    <property type="entry name" value="Kelch_1"/>
</dbReference>
<dbReference type="Gene3D" id="3.40.50.300">
    <property type="entry name" value="P-loop containing nucleotide triphosphate hydrolases"/>
    <property type="match status" value="1"/>
</dbReference>
<proteinExistence type="predicted"/>
<organism evidence="4">
    <name type="scientific">Darwinula stevensoni</name>
    <dbReference type="NCBI Taxonomy" id="69355"/>
    <lineage>
        <taxon>Eukaryota</taxon>
        <taxon>Metazoa</taxon>
        <taxon>Ecdysozoa</taxon>
        <taxon>Arthropoda</taxon>
        <taxon>Crustacea</taxon>
        <taxon>Oligostraca</taxon>
        <taxon>Ostracoda</taxon>
        <taxon>Podocopa</taxon>
        <taxon>Podocopida</taxon>
        <taxon>Darwinulocopina</taxon>
        <taxon>Darwinuloidea</taxon>
        <taxon>Darwinulidae</taxon>
        <taxon>Darwinula</taxon>
    </lineage>
</organism>
<gene>
    <name evidence="4" type="ORF">DSTB1V02_LOCUS12644</name>
</gene>
<evidence type="ECO:0000256" key="2">
    <source>
        <dbReference type="ARBA" id="ARBA00022737"/>
    </source>
</evidence>
<protein>
    <submittedName>
        <fullName evidence="4">Uncharacterized protein</fullName>
    </submittedName>
</protein>
<feature type="region of interest" description="Disordered" evidence="3">
    <location>
        <begin position="1"/>
        <end position="24"/>
    </location>
</feature>
<dbReference type="SUPFAM" id="SSF52540">
    <property type="entry name" value="P-loop containing nucleoside triphosphate hydrolases"/>
    <property type="match status" value="2"/>
</dbReference>
<dbReference type="PANTHER" id="PTHR45632:SF3">
    <property type="entry name" value="KELCH-LIKE PROTEIN 32"/>
    <property type="match status" value="1"/>
</dbReference>
<dbReference type="EMBL" id="LR904514">
    <property type="protein sequence ID" value="CAD7252893.1"/>
    <property type="molecule type" value="Genomic_DNA"/>
</dbReference>
<dbReference type="Gene3D" id="2.120.10.80">
    <property type="entry name" value="Kelch-type beta propeller"/>
    <property type="match status" value="1"/>
</dbReference>
<keyword evidence="2" id="KW-0677">Repeat</keyword>
<dbReference type="EMBL" id="CAJPEV010004997">
    <property type="protein sequence ID" value="CAG0902603.1"/>
    <property type="molecule type" value="Genomic_DNA"/>
</dbReference>
<evidence type="ECO:0000256" key="3">
    <source>
        <dbReference type="SAM" id="MobiDB-lite"/>
    </source>
</evidence>
<reference evidence="4" key="1">
    <citation type="submission" date="2020-11" db="EMBL/GenBank/DDBJ databases">
        <authorList>
            <person name="Tran Van P."/>
        </authorList>
    </citation>
    <scope>NUCLEOTIDE SEQUENCE</scope>
</reference>
<accession>A0A7R9AF32</accession>
<name>A0A7R9AF32_9CRUS</name>
<evidence type="ECO:0000256" key="1">
    <source>
        <dbReference type="ARBA" id="ARBA00022441"/>
    </source>
</evidence>
<dbReference type="PANTHER" id="PTHR45632">
    <property type="entry name" value="LD33804P"/>
    <property type="match status" value="1"/>
</dbReference>
<keyword evidence="5" id="KW-1185">Reference proteome</keyword>